<gene>
    <name evidence="3" type="ORF">SARC_08098</name>
</gene>
<feature type="compositionally biased region" description="Basic and acidic residues" evidence="1">
    <location>
        <begin position="158"/>
        <end position="168"/>
    </location>
</feature>
<sequence length="465" mass="51169">MDATKTAEIGVVEDDSPKTISNDGSERTHMSDNVLSQKNGDNAPQTFDQKASVGANDDITIDTVMDNVIQSTEPPARTKSSATGFKWFWQRDTSDNNKQVEKADTLESPITRKPLTELPPSEKKDTGSKIADSESCTSDNVPHIASGDAIEESSVIEQEVKKGEGEPLEDAERFKFKWWWQRAAKPISKPMESSNNTSENKEVAEEGANEVADLKGAATPTDELTSESQRTSENVQISESAQSPEMSSVAGSETESADTVPVGDDDANRVIGEEEAEQMYVHEGYNNAAEIPAHMTDYCGRVFEGTMRSTLSKEPIYLRRWEPRDVEIRSLLFICHDHSSHCERYEQVIGGFLKQGTLVFSQDHEGHGHSAGQRADMYLYKTFVADVLKHVYTVKEHHAGLPLFGWGHGMGACILITAARKYPSVFNGLILTSPMLRADPLANTRFKKALASTLSFFSPSLGVGQ</sequence>
<feature type="non-terminal residue" evidence="3">
    <location>
        <position position="465"/>
    </location>
</feature>
<dbReference type="InterPro" id="IPR029058">
    <property type="entry name" value="AB_hydrolase_fold"/>
</dbReference>
<accession>A0A0L0FRR3</accession>
<dbReference type="eggNOG" id="KOG1455">
    <property type="taxonomic scope" value="Eukaryota"/>
</dbReference>
<protein>
    <recommendedName>
        <fullName evidence="2">Serine aminopeptidase S33 domain-containing protein</fullName>
    </recommendedName>
</protein>
<dbReference type="Pfam" id="PF12146">
    <property type="entry name" value="Hydrolase_4"/>
    <property type="match status" value="1"/>
</dbReference>
<organism evidence="3 4">
    <name type="scientific">Sphaeroforma arctica JP610</name>
    <dbReference type="NCBI Taxonomy" id="667725"/>
    <lineage>
        <taxon>Eukaryota</taxon>
        <taxon>Ichthyosporea</taxon>
        <taxon>Ichthyophonida</taxon>
        <taxon>Sphaeroforma</taxon>
    </lineage>
</organism>
<feature type="region of interest" description="Disordered" evidence="1">
    <location>
        <begin position="189"/>
        <end position="264"/>
    </location>
</feature>
<feature type="region of interest" description="Disordered" evidence="1">
    <location>
        <begin position="90"/>
        <end position="168"/>
    </location>
</feature>
<dbReference type="RefSeq" id="XP_014153414.1">
    <property type="nucleotide sequence ID" value="XM_014297939.1"/>
</dbReference>
<dbReference type="Gene3D" id="3.40.50.1820">
    <property type="entry name" value="alpha/beta hydrolase"/>
    <property type="match status" value="1"/>
</dbReference>
<dbReference type="Proteomes" id="UP000054560">
    <property type="component" value="Unassembled WGS sequence"/>
</dbReference>
<dbReference type="AlphaFoldDB" id="A0A0L0FRR3"/>
<evidence type="ECO:0000259" key="2">
    <source>
        <dbReference type="Pfam" id="PF12146"/>
    </source>
</evidence>
<proteinExistence type="predicted"/>
<name>A0A0L0FRR3_9EUKA</name>
<feature type="domain" description="Serine aminopeptidase S33" evidence="2">
    <location>
        <begin position="328"/>
        <end position="463"/>
    </location>
</feature>
<dbReference type="GeneID" id="25908602"/>
<feature type="compositionally biased region" description="Polar residues" evidence="1">
    <location>
        <begin position="31"/>
        <end position="49"/>
    </location>
</feature>
<dbReference type="STRING" id="667725.A0A0L0FRR3"/>
<feature type="region of interest" description="Disordered" evidence="1">
    <location>
        <begin position="1"/>
        <end position="55"/>
    </location>
</feature>
<reference evidence="3 4" key="1">
    <citation type="submission" date="2011-02" db="EMBL/GenBank/DDBJ databases">
        <title>The Genome Sequence of Sphaeroforma arctica JP610.</title>
        <authorList>
            <consortium name="The Broad Institute Genome Sequencing Platform"/>
            <person name="Russ C."/>
            <person name="Cuomo C."/>
            <person name="Young S.K."/>
            <person name="Zeng Q."/>
            <person name="Gargeya S."/>
            <person name="Alvarado L."/>
            <person name="Berlin A."/>
            <person name="Chapman S.B."/>
            <person name="Chen Z."/>
            <person name="Freedman E."/>
            <person name="Gellesch M."/>
            <person name="Goldberg J."/>
            <person name="Griggs A."/>
            <person name="Gujja S."/>
            <person name="Heilman E."/>
            <person name="Heiman D."/>
            <person name="Howarth C."/>
            <person name="Mehta T."/>
            <person name="Neiman D."/>
            <person name="Pearson M."/>
            <person name="Roberts A."/>
            <person name="Saif S."/>
            <person name="Shea T."/>
            <person name="Shenoy N."/>
            <person name="Sisk P."/>
            <person name="Stolte C."/>
            <person name="Sykes S."/>
            <person name="White J."/>
            <person name="Yandava C."/>
            <person name="Burger G."/>
            <person name="Gray M.W."/>
            <person name="Holland P.W.H."/>
            <person name="King N."/>
            <person name="Lang F.B.F."/>
            <person name="Roger A.J."/>
            <person name="Ruiz-Trillo I."/>
            <person name="Haas B."/>
            <person name="Nusbaum C."/>
            <person name="Birren B."/>
        </authorList>
    </citation>
    <scope>NUCLEOTIDE SEQUENCE [LARGE SCALE GENOMIC DNA]</scope>
    <source>
        <strain evidence="3 4">JP610</strain>
    </source>
</reference>
<dbReference type="PANTHER" id="PTHR11614">
    <property type="entry name" value="PHOSPHOLIPASE-RELATED"/>
    <property type="match status" value="1"/>
</dbReference>
<dbReference type="OrthoDB" id="2498029at2759"/>
<dbReference type="InterPro" id="IPR051044">
    <property type="entry name" value="MAG_DAG_Lipase"/>
</dbReference>
<evidence type="ECO:0000313" key="4">
    <source>
        <dbReference type="Proteomes" id="UP000054560"/>
    </source>
</evidence>
<dbReference type="EMBL" id="KQ242292">
    <property type="protein sequence ID" value="KNC79512.1"/>
    <property type="molecule type" value="Genomic_DNA"/>
</dbReference>
<dbReference type="InterPro" id="IPR022742">
    <property type="entry name" value="Hydrolase_4"/>
</dbReference>
<evidence type="ECO:0000256" key="1">
    <source>
        <dbReference type="SAM" id="MobiDB-lite"/>
    </source>
</evidence>
<feature type="compositionally biased region" description="Polar residues" evidence="1">
    <location>
        <begin position="222"/>
        <end position="254"/>
    </location>
</feature>
<evidence type="ECO:0000313" key="3">
    <source>
        <dbReference type="EMBL" id="KNC79512.1"/>
    </source>
</evidence>
<feature type="compositionally biased region" description="Basic and acidic residues" evidence="1">
    <location>
        <begin position="92"/>
        <end position="105"/>
    </location>
</feature>
<dbReference type="SUPFAM" id="SSF53474">
    <property type="entry name" value="alpha/beta-Hydrolases"/>
    <property type="match status" value="1"/>
</dbReference>
<keyword evidence="4" id="KW-1185">Reference proteome</keyword>